<reference evidence="2 3" key="1">
    <citation type="submission" date="2020-12" db="EMBL/GenBank/DDBJ databases">
        <title>Dynamics of Baltic Sea phages driven by environmental changes.</title>
        <authorList>
            <person name="Hoetzinger M."/>
            <person name="Nilsson E."/>
            <person name="Holmfeldt K."/>
        </authorList>
    </citation>
    <scope>NUCLEOTIDE SEQUENCE [LARGE SCALE GENOMIC DNA]</scope>
</reference>
<protein>
    <submittedName>
        <fullName evidence="2">Glycosyltransferase family 2</fullName>
    </submittedName>
</protein>
<sequence>MKISYAITVCNELEEVKRLVTFLHHNKRQEDEIVVLADSPKMSQELQDQLYRYSSANWIKLIESKFEGHFADWKNLLTSHCTGNYIFQIDADEMITEVLIGNLPTILESNPGNEVFLVPRVNTVTGLTQEHITKWRWNVDEEDRVNWPDYQWRIWKKKPEIKWVNKVHERLEGFKTYAPIPALPDLALQHPKTIERQERQNDYYDTL</sequence>
<proteinExistence type="predicted"/>
<dbReference type="Gene3D" id="3.90.550.10">
    <property type="entry name" value="Spore Coat Polysaccharide Biosynthesis Protein SpsA, Chain A"/>
    <property type="match status" value="1"/>
</dbReference>
<dbReference type="EMBL" id="MW353175">
    <property type="protein sequence ID" value="QQO91772.1"/>
    <property type="molecule type" value="Genomic_DNA"/>
</dbReference>
<evidence type="ECO:0000313" key="3">
    <source>
        <dbReference type="Proteomes" id="UP000595566"/>
    </source>
</evidence>
<dbReference type="InterPro" id="IPR001173">
    <property type="entry name" value="Glyco_trans_2-like"/>
</dbReference>
<evidence type="ECO:0000259" key="1">
    <source>
        <dbReference type="Pfam" id="PF00535"/>
    </source>
</evidence>
<dbReference type="InterPro" id="IPR029044">
    <property type="entry name" value="Nucleotide-diphossugar_trans"/>
</dbReference>
<evidence type="ECO:0000313" key="2">
    <source>
        <dbReference type="EMBL" id="QQO91772.1"/>
    </source>
</evidence>
<keyword evidence="3" id="KW-1185">Reference proteome</keyword>
<dbReference type="Proteomes" id="UP000595566">
    <property type="component" value="Segment"/>
</dbReference>
<dbReference type="SUPFAM" id="SSF53448">
    <property type="entry name" value="Nucleotide-diphospho-sugar transferases"/>
    <property type="match status" value="1"/>
</dbReference>
<accession>A0A7T8IWX7</accession>
<dbReference type="Pfam" id="PF00535">
    <property type="entry name" value="Glycos_transf_2"/>
    <property type="match status" value="1"/>
</dbReference>
<keyword evidence="2" id="KW-0808">Transferase</keyword>
<feature type="domain" description="Glycosyltransferase 2-like" evidence="1">
    <location>
        <begin position="6"/>
        <end position="146"/>
    </location>
</feature>
<gene>
    <name evidence="2" type="ORF">immuto26A_93</name>
</gene>
<dbReference type="GO" id="GO:0016740">
    <property type="term" value="F:transferase activity"/>
    <property type="evidence" value="ECO:0007669"/>
    <property type="project" value="UniProtKB-KW"/>
</dbReference>
<organism evidence="2 3">
    <name type="scientific">Flavobacterium phage vB_FspM_immuto_2-6A</name>
    <dbReference type="NCBI Taxonomy" id="2801477"/>
    <lineage>
        <taxon>Viruses</taxon>
        <taxon>Duplodnaviria</taxon>
        <taxon>Heunggongvirae</taxon>
        <taxon>Uroviricota</taxon>
        <taxon>Caudoviricetes</taxon>
        <taxon>Immutovirus</taxon>
        <taxon>Immutovirus immuto</taxon>
    </lineage>
</organism>
<name>A0A7T8IWX7_9CAUD</name>